<gene>
    <name evidence="1" type="ORF">HDF16_005328</name>
</gene>
<evidence type="ECO:0000313" key="1">
    <source>
        <dbReference type="EMBL" id="MBB5060592.1"/>
    </source>
</evidence>
<comment type="caution">
    <text evidence="1">The sequence shown here is derived from an EMBL/GenBank/DDBJ whole genome shotgun (WGS) entry which is preliminary data.</text>
</comment>
<protein>
    <submittedName>
        <fullName evidence="1">Uncharacterized protein</fullName>
    </submittedName>
</protein>
<evidence type="ECO:0000313" key="2">
    <source>
        <dbReference type="Proteomes" id="UP000540989"/>
    </source>
</evidence>
<sequence length="85" mass="9870">MKDFKVNFVTEQEQETMRVWIMSEEPPACQQGLELLLKFAQASPTLYALAERVNFNDPAHPGFKRNPLWMAFCQHYSNCDNCNEA</sequence>
<accession>A0A7W7ZIL9</accession>
<keyword evidence="2" id="KW-1185">Reference proteome</keyword>
<proteinExistence type="predicted"/>
<dbReference type="EMBL" id="JACHIP010000015">
    <property type="protein sequence ID" value="MBB5060592.1"/>
    <property type="molecule type" value="Genomic_DNA"/>
</dbReference>
<dbReference type="Proteomes" id="UP000540989">
    <property type="component" value="Unassembled WGS sequence"/>
</dbReference>
<name>A0A7W7ZIL9_9BACT</name>
<organism evidence="1 2">
    <name type="scientific">Granulicella aggregans</name>
    <dbReference type="NCBI Taxonomy" id="474949"/>
    <lineage>
        <taxon>Bacteria</taxon>
        <taxon>Pseudomonadati</taxon>
        <taxon>Acidobacteriota</taxon>
        <taxon>Terriglobia</taxon>
        <taxon>Terriglobales</taxon>
        <taxon>Acidobacteriaceae</taxon>
        <taxon>Granulicella</taxon>
    </lineage>
</organism>
<dbReference type="RefSeq" id="WP_184222958.1">
    <property type="nucleotide sequence ID" value="NZ_JACHIP010000015.1"/>
</dbReference>
<reference evidence="1 2" key="1">
    <citation type="submission" date="2020-08" db="EMBL/GenBank/DDBJ databases">
        <title>Genomic Encyclopedia of Type Strains, Phase IV (KMG-V): Genome sequencing to study the core and pangenomes of soil and plant-associated prokaryotes.</title>
        <authorList>
            <person name="Whitman W."/>
        </authorList>
    </citation>
    <scope>NUCLEOTIDE SEQUENCE [LARGE SCALE GENOMIC DNA]</scope>
    <source>
        <strain evidence="1 2">M8UP14</strain>
    </source>
</reference>
<dbReference type="AlphaFoldDB" id="A0A7W7ZIL9"/>